<dbReference type="Proteomes" id="UP000051017">
    <property type="component" value="Unassembled WGS sequence"/>
</dbReference>
<sequence length="84" mass="9249">MFEVARTEIVSGQQFLKGQYQINTFGISCDEVMGEEGLFSKFLQLGDNEELPEPWRFLEGAVGAPKFVSGSAPGVGFRVQMISD</sequence>
<dbReference type="PROSITE" id="PS51257">
    <property type="entry name" value="PROKAR_LIPOPROTEIN"/>
    <property type="match status" value="1"/>
</dbReference>
<dbReference type="AlphaFoldDB" id="A0A0R2Q9V4"/>
<protein>
    <submittedName>
        <fullName evidence="1">Uncharacterized protein</fullName>
    </submittedName>
</protein>
<evidence type="ECO:0000313" key="1">
    <source>
        <dbReference type="EMBL" id="KRO47127.1"/>
    </source>
</evidence>
<name>A0A0R2Q9V4_9ACTN</name>
<dbReference type="EMBL" id="LIBJ01000191">
    <property type="protein sequence ID" value="KRO47127.1"/>
    <property type="molecule type" value="Genomic_DNA"/>
</dbReference>
<gene>
    <name evidence="1" type="ORF">ABR75_06035</name>
</gene>
<comment type="caution">
    <text evidence="1">The sequence shown here is derived from an EMBL/GenBank/DDBJ whole genome shotgun (WGS) entry which is preliminary data.</text>
</comment>
<reference evidence="1 2" key="1">
    <citation type="submission" date="2015-10" db="EMBL/GenBank/DDBJ databases">
        <title>Metagenome-Assembled Genomes uncover a global brackish microbiome.</title>
        <authorList>
            <person name="Hugerth L.W."/>
            <person name="Larsson J."/>
            <person name="Alneberg J."/>
            <person name="Lindh M.V."/>
            <person name="Legrand C."/>
            <person name="Pinhassi J."/>
            <person name="Andersson A.F."/>
        </authorList>
    </citation>
    <scope>NUCLEOTIDE SEQUENCE [LARGE SCALE GENOMIC DNA]</scope>
    <source>
        <strain evidence="1">BACL6 MAG-120924-bin43</strain>
    </source>
</reference>
<organism evidence="1 2">
    <name type="scientific">Acidimicrobiia bacterium BACL6 MAG-120924-bin43</name>
    <dbReference type="NCBI Taxonomy" id="1655583"/>
    <lineage>
        <taxon>Bacteria</taxon>
        <taxon>Bacillati</taxon>
        <taxon>Actinomycetota</taxon>
        <taxon>Acidimicrobiia</taxon>
        <taxon>acIV cluster</taxon>
    </lineage>
</organism>
<accession>A0A0R2Q9V4</accession>
<proteinExistence type="predicted"/>
<evidence type="ECO:0000313" key="2">
    <source>
        <dbReference type="Proteomes" id="UP000051017"/>
    </source>
</evidence>